<keyword evidence="6 8" id="KW-0460">Magnesium</keyword>
<comment type="similarity">
    <text evidence="8">Belongs to the CobB/CbiA family.</text>
</comment>
<evidence type="ECO:0000256" key="2">
    <source>
        <dbReference type="ARBA" id="ARBA00022573"/>
    </source>
</evidence>
<comment type="function">
    <text evidence="8">Catalyzes the ATP-dependent amidation of the two carboxylate groups at positions a and c of cobyrinate, using either L-glutamine or ammonia as the nitrogen source.</text>
</comment>
<protein>
    <recommendedName>
        <fullName evidence="8">Cobyrinate a,c-diamide synthase</fullName>
        <ecNumber evidence="8">6.3.5.11</ecNumber>
    </recommendedName>
    <alternativeName>
        <fullName evidence="8">Cobyrinic acid a,c-diamide synthetase</fullName>
    </alternativeName>
</protein>
<dbReference type="Gene3D" id="3.40.50.880">
    <property type="match status" value="1"/>
</dbReference>
<evidence type="ECO:0000256" key="1">
    <source>
        <dbReference type="ARBA" id="ARBA00001946"/>
    </source>
</evidence>
<keyword evidence="7 8" id="KW-0315">Glutamine amidotransferase</keyword>
<dbReference type="GO" id="GO:0042242">
    <property type="term" value="F:cobyrinic acid a,c-diamide synthase activity"/>
    <property type="evidence" value="ECO:0007669"/>
    <property type="project" value="UniProtKB-UniRule"/>
</dbReference>
<dbReference type="NCBIfam" id="TIGR00379">
    <property type="entry name" value="cobB"/>
    <property type="match status" value="1"/>
</dbReference>
<feature type="domain" description="CobB/CobQ-like glutamine amidotransferase" evidence="10">
    <location>
        <begin position="241"/>
        <end position="432"/>
    </location>
</feature>
<dbReference type="PANTHER" id="PTHR43873:SF1">
    <property type="entry name" value="COBYRINATE A,C-DIAMIDE SYNTHASE"/>
    <property type="match status" value="1"/>
</dbReference>
<dbReference type="KEGG" id="dak:DaAHT2_1581"/>
<evidence type="ECO:0000256" key="6">
    <source>
        <dbReference type="ARBA" id="ARBA00022842"/>
    </source>
</evidence>
<feature type="domain" description="CobQ/CobB/MinD/ParA nucleotide binding" evidence="9">
    <location>
        <begin position="2"/>
        <end position="179"/>
    </location>
</feature>
<name>D6Z401_DESAT</name>
<keyword evidence="5 8" id="KW-0067">ATP-binding</keyword>
<proteinExistence type="inferred from homology"/>
<dbReference type="Gene3D" id="3.40.50.300">
    <property type="entry name" value="P-loop containing nucleotide triphosphate hydrolases"/>
    <property type="match status" value="2"/>
</dbReference>
<feature type="active site" description="Nucleophile" evidence="8">
    <location>
        <position position="323"/>
    </location>
</feature>
<accession>D6Z401</accession>
<dbReference type="Pfam" id="PF01656">
    <property type="entry name" value="CbiA"/>
    <property type="match status" value="1"/>
</dbReference>
<dbReference type="InterPro" id="IPR011698">
    <property type="entry name" value="GATase_3"/>
</dbReference>
<evidence type="ECO:0000259" key="9">
    <source>
        <dbReference type="Pfam" id="PF01656"/>
    </source>
</evidence>
<evidence type="ECO:0000256" key="7">
    <source>
        <dbReference type="ARBA" id="ARBA00022962"/>
    </source>
</evidence>
<dbReference type="GO" id="GO:0009236">
    <property type="term" value="P:cobalamin biosynthetic process"/>
    <property type="evidence" value="ECO:0007669"/>
    <property type="project" value="UniProtKB-UniRule"/>
</dbReference>
<evidence type="ECO:0000259" key="10">
    <source>
        <dbReference type="Pfam" id="PF07685"/>
    </source>
</evidence>
<evidence type="ECO:0000256" key="4">
    <source>
        <dbReference type="ARBA" id="ARBA00022741"/>
    </source>
</evidence>
<dbReference type="AlphaFoldDB" id="D6Z401"/>
<dbReference type="InterPro" id="IPR002586">
    <property type="entry name" value="CobQ/CobB/MinD/ParA_Nub-bd_dom"/>
</dbReference>
<dbReference type="NCBIfam" id="NF002204">
    <property type="entry name" value="PRK01077.1"/>
    <property type="match status" value="1"/>
</dbReference>
<keyword evidence="12" id="KW-1185">Reference proteome</keyword>
<dbReference type="InterPro" id="IPR029062">
    <property type="entry name" value="Class_I_gatase-like"/>
</dbReference>
<reference evidence="12" key="1">
    <citation type="submission" date="2010-02" db="EMBL/GenBank/DDBJ databases">
        <title>Complete sequence of Desulfurivibrio alkaliphilus AHT2.</title>
        <authorList>
            <consortium name="US DOE Joint Genome Institute"/>
            <person name="Pitluck S."/>
            <person name="Chertkov O."/>
            <person name="Detter J.C."/>
            <person name="Han C."/>
            <person name="Tapia R."/>
            <person name="Larimer F."/>
            <person name="Land M."/>
            <person name="Hauser L."/>
            <person name="Kyrpides N."/>
            <person name="Mikhailova N."/>
            <person name="Sorokin D.Y."/>
            <person name="Muyzer G."/>
            <person name="Woyke T."/>
        </authorList>
    </citation>
    <scope>NUCLEOTIDE SEQUENCE [LARGE SCALE GENOMIC DNA]</scope>
    <source>
        <strain evidence="12">DSM 19089 / UNIQEM U267 / AHT2</strain>
    </source>
</reference>
<comment type="cofactor">
    <cofactor evidence="1 8">
        <name>Mg(2+)</name>
        <dbReference type="ChEBI" id="CHEBI:18420"/>
    </cofactor>
</comment>
<dbReference type="EMBL" id="CP001940">
    <property type="protein sequence ID" value="ADH86276.1"/>
    <property type="molecule type" value="Genomic_DNA"/>
</dbReference>
<evidence type="ECO:0000313" key="12">
    <source>
        <dbReference type="Proteomes" id="UP000001508"/>
    </source>
</evidence>
<keyword evidence="3 8" id="KW-0436">Ligase</keyword>
<dbReference type="UniPathway" id="UPA00148">
    <property type="reaction ID" value="UER00231"/>
</dbReference>
<dbReference type="Pfam" id="PF07685">
    <property type="entry name" value="GATase_3"/>
    <property type="match status" value="1"/>
</dbReference>
<dbReference type="EC" id="6.3.5.11" evidence="8"/>
<dbReference type="GO" id="GO:0005524">
    <property type="term" value="F:ATP binding"/>
    <property type="evidence" value="ECO:0007669"/>
    <property type="project" value="UniProtKB-UniRule"/>
</dbReference>
<dbReference type="PROSITE" id="PS51274">
    <property type="entry name" value="GATASE_COBBQ"/>
    <property type="match status" value="1"/>
</dbReference>
<sequence>MAGTHSGCGKTTVTLGLLAALTRRGNPVQPFKCGPDFIDPTLHQLVTGRHSCNLDPWITGPEYVRQLFQRHCRPGELGLIEGVMGMFDGGNSSAAALARLLAVPVVLVLDAKAAAESAAAVLKGFEVFSPDIAPAAVILNRVGSERHRRRLCRAIEQHCRSEIIGTLPRDLEFSIPERHLGLRMGSESPLSAAALDKLAAAIEQHVGLDRLLALAGNMESDLKDGDASKPVGGGASIPVRLGVAKDAAFCFYYQDNFALLEAAGAELVFFSPLADHALPPGLDGLYLGGGYPELHARQLAANREMCSSIRAFAEGGGVIYGECGGFMYLCRGIEDFDGVLHPLAGIFPVRAAMGRRLAALGYREAVTTRDGLFGPAGTRLRGHEFHYSRTEAMPEHLEQLYHSTNLDGGAGASGWRRHNTVAGYLHLHFASNPEAAAAFVKNCRDHKP</sequence>
<dbReference type="CDD" id="cd03130">
    <property type="entry name" value="GATase1_CobB"/>
    <property type="match status" value="1"/>
</dbReference>
<comment type="domain">
    <text evidence="8">Comprises of two domains. The C-terminal domain contains the binding site for glutamine and catalyzes the hydrolysis of this substrate to glutamate and ammonia. The N-terminal domain is anticipated to bind ATP and cobyrinate and catalyzes the ultimate synthesis of the diamide product. The ammonia produced via the glutaminase domain is probably translocated to the adjacent domain via a molecular tunnel, where it reacts with an activated intermediate.</text>
</comment>
<evidence type="ECO:0000256" key="5">
    <source>
        <dbReference type="ARBA" id="ARBA00022840"/>
    </source>
</evidence>
<comment type="pathway">
    <text evidence="8">Cofactor biosynthesis; adenosylcobalamin biosynthesis; cob(II)yrinate a,c-diamide from sirohydrochlorin (anaerobic route): step 10/10.</text>
</comment>
<comment type="catalytic activity">
    <reaction evidence="8">
        <text>cob(II)yrinate + 2 L-glutamine + 2 ATP + 2 H2O = cob(II)yrinate a,c diamide + 2 L-glutamate + 2 ADP + 2 phosphate + 2 H(+)</text>
        <dbReference type="Rhea" id="RHEA:26289"/>
        <dbReference type="ChEBI" id="CHEBI:15377"/>
        <dbReference type="ChEBI" id="CHEBI:15378"/>
        <dbReference type="ChEBI" id="CHEBI:29985"/>
        <dbReference type="ChEBI" id="CHEBI:30616"/>
        <dbReference type="ChEBI" id="CHEBI:43474"/>
        <dbReference type="ChEBI" id="CHEBI:58359"/>
        <dbReference type="ChEBI" id="CHEBI:58537"/>
        <dbReference type="ChEBI" id="CHEBI:58894"/>
        <dbReference type="ChEBI" id="CHEBI:456216"/>
        <dbReference type="EC" id="6.3.5.11"/>
    </reaction>
</comment>
<dbReference type="eggNOG" id="COG1797">
    <property type="taxonomic scope" value="Bacteria"/>
</dbReference>
<evidence type="ECO:0000313" key="11">
    <source>
        <dbReference type="EMBL" id="ADH86276.1"/>
    </source>
</evidence>
<dbReference type="InParanoid" id="D6Z401"/>
<dbReference type="HOGENOM" id="CLU_022752_2_0_7"/>
<comment type="miscellaneous">
    <text evidence="8">The a and c carboxylates of cobyrinate are activated for nucleophilic attack via formation of a phosphorylated intermediate by ATP. CbiA catalyzes first the amidation of the c-carboxylate, and then that of the a-carboxylate.</text>
</comment>
<dbReference type="InterPro" id="IPR004484">
    <property type="entry name" value="CbiA/CobB_synth"/>
</dbReference>
<organism evidence="11 12">
    <name type="scientific">Desulfurivibrio alkaliphilus (strain DSM 19089 / UNIQEM U267 / AHT2)</name>
    <dbReference type="NCBI Taxonomy" id="589865"/>
    <lineage>
        <taxon>Bacteria</taxon>
        <taxon>Pseudomonadati</taxon>
        <taxon>Thermodesulfobacteriota</taxon>
        <taxon>Desulfobulbia</taxon>
        <taxon>Desulfobulbales</taxon>
        <taxon>Desulfobulbaceae</taxon>
        <taxon>Desulfurivibrio</taxon>
    </lineage>
</organism>
<dbReference type="InterPro" id="IPR027417">
    <property type="entry name" value="P-loop_NTPase"/>
</dbReference>
<keyword evidence="2 8" id="KW-0169">Cobalamin biosynthesis</keyword>
<dbReference type="PANTHER" id="PTHR43873">
    <property type="entry name" value="COBYRINATE A,C-DIAMIDE SYNTHASE"/>
    <property type="match status" value="1"/>
</dbReference>
<dbReference type="SUPFAM" id="SSF52317">
    <property type="entry name" value="Class I glutamine amidotransferase-like"/>
    <property type="match status" value="1"/>
</dbReference>
<dbReference type="HAMAP" id="MF_00027">
    <property type="entry name" value="CobB_CbiA"/>
    <property type="match status" value="1"/>
</dbReference>
<feature type="site" description="Increases nucleophilicity of active site Cys" evidence="8">
    <location>
        <position position="426"/>
    </location>
</feature>
<keyword evidence="4 8" id="KW-0547">Nucleotide-binding</keyword>
<evidence type="ECO:0000256" key="8">
    <source>
        <dbReference type="HAMAP-Rule" id="MF_00027"/>
    </source>
</evidence>
<dbReference type="STRING" id="589865.DaAHT2_1581"/>
<dbReference type="Proteomes" id="UP000001508">
    <property type="component" value="Chromosome"/>
</dbReference>
<dbReference type="SUPFAM" id="SSF52540">
    <property type="entry name" value="P-loop containing nucleoside triphosphate hydrolases"/>
    <property type="match status" value="1"/>
</dbReference>
<gene>
    <name evidence="8" type="primary">cbiA</name>
    <name evidence="11" type="ordered locus">DaAHT2_1581</name>
</gene>
<evidence type="ECO:0000256" key="3">
    <source>
        <dbReference type="ARBA" id="ARBA00022598"/>
    </source>
</evidence>